<proteinExistence type="predicted"/>
<feature type="signal peptide" evidence="1">
    <location>
        <begin position="1"/>
        <end position="28"/>
    </location>
</feature>
<evidence type="ECO:0008006" key="4">
    <source>
        <dbReference type="Google" id="ProtNLM"/>
    </source>
</evidence>
<protein>
    <recommendedName>
        <fullName evidence="4">Secreted protein</fullName>
    </recommendedName>
</protein>
<dbReference type="Proteomes" id="UP000198953">
    <property type="component" value="Unassembled WGS sequence"/>
</dbReference>
<gene>
    <name evidence="2" type="ORF">SAMN05660976_01367</name>
</gene>
<sequence>MVVPSWRPAAAGAAALAVAALLAPPAHARTPAPPPSACGAPVNRQLGDVAVTMQLCPDWAPAGRIPVHSGTRPAGAKVVGWIDPAGDGWYECGMRGDPYRGIPGAVSRWWAAAMADNGRWGYVSQLYLQGGREGDPEQSLRRC</sequence>
<evidence type="ECO:0000313" key="3">
    <source>
        <dbReference type="Proteomes" id="UP000198953"/>
    </source>
</evidence>
<name>A0A1H7KU91_9ACTN</name>
<dbReference type="OrthoDB" id="4173654at2"/>
<keyword evidence="3" id="KW-1185">Reference proteome</keyword>
<reference evidence="2 3" key="1">
    <citation type="submission" date="2016-10" db="EMBL/GenBank/DDBJ databases">
        <authorList>
            <person name="de Groot N.N."/>
        </authorList>
    </citation>
    <scope>NUCLEOTIDE SEQUENCE [LARGE SCALE GENOMIC DNA]</scope>
    <source>
        <strain evidence="2 3">DSM 43357</strain>
    </source>
</reference>
<dbReference type="RefSeq" id="WP_091099078.1">
    <property type="nucleotide sequence ID" value="NZ_FOBF01000003.1"/>
</dbReference>
<evidence type="ECO:0000256" key="1">
    <source>
        <dbReference type="SAM" id="SignalP"/>
    </source>
</evidence>
<dbReference type="STRING" id="46177.SAMN05660976_01367"/>
<dbReference type="AlphaFoldDB" id="A0A1H7KU91"/>
<dbReference type="EMBL" id="FOBF01000003">
    <property type="protein sequence ID" value="SEK90332.1"/>
    <property type="molecule type" value="Genomic_DNA"/>
</dbReference>
<feature type="chain" id="PRO_5011628416" description="Secreted protein" evidence="1">
    <location>
        <begin position="29"/>
        <end position="143"/>
    </location>
</feature>
<keyword evidence="1" id="KW-0732">Signal</keyword>
<evidence type="ECO:0000313" key="2">
    <source>
        <dbReference type="EMBL" id="SEK90332.1"/>
    </source>
</evidence>
<accession>A0A1H7KU91</accession>
<organism evidence="2 3">
    <name type="scientific">Nonomuraea pusilla</name>
    <dbReference type="NCBI Taxonomy" id="46177"/>
    <lineage>
        <taxon>Bacteria</taxon>
        <taxon>Bacillati</taxon>
        <taxon>Actinomycetota</taxon>
        <taxon>Actinomycetes</taxon>
        <taxon>Streptosporangiales</taxon>
        <taxon>Streptosporangiaceae</taxon>
        <taxon>Nonomuraea</taxon>
    </lineage>
</organism>